<dbReference type="Gene3D" id="3.40.50.1820">
    <property type="entry name" value="alpha/beta hydrolase"/>
    <property type="match status" value="1"/>
</dbReference>
<dbReference type="PANTHER" id="PTHR37946">
    <property type="entry name" value="SLL1969 PROTEIN"/>
    <property type="match status" value="1"/>
</dbReference>
<comment type="caution">
    <text evidence="2">The sequence shown here is derived from an EMBL/GenBank/DDBJ whole genome shotgun (WGS) entry which is preliminary data.</text>
</comment>
<evidence type="ECO:0000313" key="2">
    <source>
        <dbReference type="EMBL" id="MDA5194478.1"/>
    </source>
</evidence>
<dbReference type="InterPro" id="IPR029058">
    <property type="entry name" value="AB_hydrolase_fold"/>
</dbReference>
<keyword evidence="2" id="KW-0378">Hydrolase</keyword>
<dbReference type="InterPro" id="IPR055803">
    <property type="entry name" value="DUF7379"/>
</dbReference>
<dbReference type="PANTHER" id="PTHR37946:SF1">
    <property type="entry name" value="SLL1969 PROTEIN"/>
    <property type="match status" value="1"/>
</dbReference>
<dbReference type="SUPFAM" id="SSF53474">
    <property type="entry name" value="alpha/beta-Hydrolases"/>
    <property type="match status" value="1"/>
</dbReference>
<dbReference type="RefSeq" id="WP_274944183.1">
    <property type="nucleotide sequence ID" value="NZ_JANWOI010000004.1"/>
</dbReference>
<dbReference type="AlphaFoldDB" id="A0A9X3Z7X3"/>
<reference evidence="2" key="2">
    <citation type="journal article" date="2023" name="Syst. Appl. Microbiol.">
        <title>Govania unica gen. nov., sp. nov., a rare biosphere bacterium that represents a novel family in the class Alphaproteobacteria.</title>
        <authorList>
            <person name="Vandamme P."/>
            <person name="Peeters C."/>
            <person name="Hettiarachchi A."/>
            <person name="Cnockaert M."/>
            <person name="Carlier A."/>
        </authorList>
    </citation>
    <scope>NUCLEOTIDE SEQUENCE</scope>
    <source>
        <strain evidence="2">LMG 31809</strain>
    </source>
</reference>
<dbReference type="EMBL" id="JANWOI010000004">
    <property type="protein sequence ID" value="MDA5194478.1"/>
    <property type="molecule type" value="Genomic_DNA"/>
</dbReference>
<evidence type="ECO:0000313" key="3">
    <source>
        <dbReference type="Proteomes" id="UP001141619"/>
    </source>
</evidence>
<organism evidence="2 3">
    <name type="scientific">Govanella unica</name>
    <dbReference type="NCBI Taxonomy" id="2975056"/>
    <lineage>
        <taxon>Bacteria</taxon>
        <taxon>Pseudomonadati</taxon>
        <taxon>Pseudomonadota</taxon>
        <taxon>Alphaproteobacteria</taxon>
        <taxon>Emcibacterales</taxon>
        <taxon>Govanellaceae</taxon>
        <taxon>Govanella</taxon>
    </lineage>
</organism>
<dbReference type="Proteomes" id="UP001141619">
    <property type="component" value="Unassembled WGS sequence"/>
</dbReference>
<proteinExistence type="predicted"/>
<dbReference type="Pfam" id="PF24096">
    <property type="entry name" value="DUF7379"/>
    <property type="match status" value="1"/>
</dbReference>
<dbReference type="GO" id="GO:0016787">
    <property type="term" value="F:hydrolase activity"/>
    <property type="evidence" value="ECO:0007669"/>
    <property type="project" value="UniProtKB-KW"/>
</dbReference>
<name>A0A9X3Z7X3_9PROT</name>
<gene>
    <name evidence="2" type="ORF">NYP16_11000</name>
</gene>
<reference evidence="2" key="1">
    <citation type="submission" date="2022-08" db="EMBL/GenBank/DDBJ databases">
        <authorList>
            <person name="Vandamme P."/>
            <person name="Hettiarachchi A."/>
            <person name="Peeters C."/>
            <person name="Cnockaert M."/>
            <person name="Carlier A."/>
        </authorList>
    </citation>
    <scope>NUCLEOTIDE SEQUENCE</scope>
    <source>
        <strain evidence="2">LMG 31809</strain>
    </source>
</reference>
<feature type="domain" description="DUF7379" evidence="1">
    <location>
        <begin position="131"/>
        <end position="206"/>
    </location>
</feature>
<sequence>MARTVQPAELRKLITERLRALSVRTMGGQQVWVDRLLRSGWRIQEQFITGRHRLLDPGNRQRGSGSYAHCQARLDELLPQVLEGRHLVLMIGGLGGFRSIFGPMRRALNEAGYDTTLLSYPSTRQSIEEHASDVETVLNRLEGVSDLTIVAHSMGGLIMRVVLAREAPWQQHIKIHGIVMMGTPNRGARMAGLLHSNRLFRLITTEAGQNLRANNVRKLPPITCRHRLIAGSTRPGKGINPLLRGDDDGIVAVHEVFPHGSPDRLIVRSLHQYLPRHPESIEAVKRFLKERENGI</sequence>
<accession>A0A9X3Z7X3</accession>
<protein>
    <submittedName>
        <fullName evidence="2">Alpha/beta hydrolase</fullName>
    </submittedName>
</protein>
<evidence type="ECO:0000259" key="1">
    <source>
        <dbReference type="Pfam" id="PF24096"/>
    </source>
</evidence>
<keyword evidence="3" id="KW-1185">Reference proteome</keyword>